<dbReference type="AlphaFoldDB" id="A0A1N7FXV4"/>
<sequence>MNLINENANGGNMCVDSLPTRVGAGSAPIASQRHRHSWTAVAPAALQLADACKPLPLDATHEFAAIAGFAAFTARAGRRFPCRPEDS</sequence>
<dbReference type="EMBL" id="FTNT01000006">
    <property type="protein sequence ID" value="SIS05203.1"/>
    <property type="molecule type" value="Genomic_DNA"/>
</dbReference>
<accession>A0A1N7FXV4</accession>
<protein>
    <submittedName>
        <fullName evidence="1">Uncharacterized protein</fullName>
    </submittedName>
</protein>
<evidence type="ECO:0000313" key="1">
    <source>
        <dbReference type="EMBL" id="SIS05203.1"/>
    </source>
</evidence>
<reference evidence="1 2" key="1">
    <citation type="submission" date="2017-01" db="EMBL/GenBank/DDBJ databases">
        <authorList>
            <person name="Mah S.A."/>
            <person name="Swanson W.J."/>
            <person name="Moy G.W."/>
            <person name="Vacquier V.D."/>
        </authorList>
    </citation>
    <scope>NUCLEOTIDE SEQUENCE [LARGE SCALE GENOMIC DNA]</scope>
    <source>
        <strain evidence="1 2">CPCC 203464</strain>
    </source>
</reference>
<organism evidence="1 2">
    <name type="scientific">Williamsia sterculiae</name>
    <dbReference type="NCBI Taxonomy" id="1344003"/>
    <lineage>
        <taxon>Bacteria</taxon>
        <taxon>Bacillati</taxon>
        <taxon>Actinomycetota</taxon>
        <taxon>Actinomycetes</taxon>
        <taxon>Mycobacteriales</taxon>
        <taxon>Nocardiaceae</taxon>
        <taxon>Williamsia</taxon>
    </lineage>
</organism>
<gene>
    <name evidence="1" type="ORF">SAMN05445060_2397</name>
</gene>
<dbReference type="STRING" id="1344003.SAMN05445060_2397"/>
<name>A0A1N7FXV4_9NOCA</name>
<evidence type="ECO:0000313" key="2">
    <source>
        <dbReference type="Proteomes" id="UP000186218"/>
    </source>
</evidence>
<dbReference type="Proteomes" id="UP000186218">
    <property type="component" value="Unassembled WGS sequence"/>
</dbReference>
<dbReference type="RefSeq" id="WP_143690326.1">
    <property type="nucleotide sequence ID" value="NZ_FTNT01000006.1"/>
</dbReference>
<keyword evidence="2" id="KW-1185">Reference proteome</keyword>
<proteinExistence type="predicted"/>